<reference evidence="3" key="1">
    <citation type="submission" date="2016-10" db="EMBL/GenBank/DDBJ databases">
        <authorList>
            <person name="Varghese N."/>
            <person name="Submissions S."/>
        </authorList>
    </citation>
    <scope>NUCLEOTIDE SEQUENCE [LARGE SCALE GENOMIC DNA]</scope>
    <source>
        <strain evidence="3">DSM 15310</strain>
    </source>
</reference>
<dbReference type="InterPro" id="IPR041049">
    <property type="entry name" value="DUF5615"/>
</dbReference>
<gene>
    <name evidence="2" type="ORF">SAMN04487998_2676</name>
</gene>
<sequence length="136" mass="15619">MSGVRSAPERPENAALRCFVKFLVDAQLPIRVAHLLRYRGLDCLHTDDLPHAERTTDTEIRRLATETDRIVITKDSDFLYSYLANKQPRQLLLITTGNISNSELLQLLSDQLPVILLLFAEYSFVELNRNLLIPRE</sequence>
<evidence type="ECO:0000259" key="1">
    <source>
        <dbReference type="Pfam" id="PF18480"/>
    </source>
</evidence>
<protein>
    <submittedName>
        <fullName evidence="2">Predicted nuclease, contains PIN domain, potential toxin-antitoxin system component</fullName>
    </submittedName>
</protein>
<name>A0A1I0GZZ5_9BACT</name>
<dbReference type="STRING" id="82805.SAMN04487998_2676"/>
<evidence type="ECO:0000313" key="2">
    <source>
        <dbReference type="EMBL" id="SET76791.1"/>
    </source>
</evidence>
<organism evidence="2 3">
    <name type="scientific">Hymenobacter actinosclerus</name>
    <dbReference type="NCBI Taxonomy" id="82805"/>
    <lineage>
        <taxon>Bacteria</taxon>
        <taxon>Pseudomonadati</taxon>
        <taxon>Bacteroidota</taxon>
        <taxon>Cytophagia</taxon>
        <taxon>Cytophagales</taxon>
        <taxon>Hymenobacteraceae</taxon>
        <taxon>Hymenobacter</taxon>
    </lineage>
</organism>
<dbReference type="Proteomes" id="UP000198697">
    <property type="component" value="Unassembled WGS sequence"/>
</dbReference>
<dbReference type="EMBL" id="FOHS01000003">
    <property type="protein sequence ID" value="SET76791.1"/>
    <property type="molecule type" value="Genomic_DNA"/>
</dbReference>
<keyword evidence="3" id="KW-1185">Reference proteome</keyword>
<evidence type="ECO:0000313" key="3">
    <source>
        <dbReference type="Proteomes" id="UP000198697"/>
    </source>
</evidence>
<accession>A0A1I0GZZ5</accession>
<proteinExistence type="predicted"/>
<dbReference type="Pfam" id="PF18480">
    <property type="entry name" value="DUF5615"/>
    <property type="match status" value="1"/>
</dbReference>
<feature type="domain" description="DUF5615" evidence="1">
    <location>
        <begin position="21"/>
        <end position="117"/>
    </location>
</feature>
<dbReference type="AlphaFoldDB" id="A0A1I0GZZ5"/>